<dbReference type="GO" id="GO:0004568">
    <property type="term" value="F:chitinase activity"/>
    <property type="evidence" value="ECO:0007669"/>
    <property type="project" value="InterPro"/>
</dbReference>
<dbReference type="InterPro" id="IPR036861">
    <property type="entry name" value="Endochitinase-like_sf"/>
</dbReference>
<keyword evidence="1 5" id="KW-0147">Chitin-binding</keyword>
<dbReference type="InterPro" id="IPR000726">
    <property type="entry name" value="Glyco_hydro_19_cat"/>
</dbReference>
<keyword evidence="3" id="KW-0611">Plant defense</keyword>
<dbReference type="GO" id="GO:0008061">
    <property type="term" value="F:chitin binding"/>
    <property type="evidence" value="ECO:0007669"/>
    <property type="project" value="UniProtKB-UniRule"/>
</dbReference>
<feature type="chain" id="PRO_5015120864" evidence="7">
    <location>
        <begin position="22"/>
        <end position="411"/>
    </location>
</feature>
<dbReference type="GO" id="GO:0006032">
    <property type="term" value="P:chitin catabolic process"/>
    <property type="evidence" value="ECO:0007669"/>
    <property type="project" value="InterPro"/>
</dbReference>
<protein>
    <submittedName>
        <fullName evidence="9">Glycoside hydrolase</fullName>
    </submittedName>
</protein>
<evidence type="ECO:0000313" key="9">
    <source>
        <dbReference type="EMBL" id="PON87703.1"/>
    </source>
</evidence>
<dbReference type="SUPFAM" id="SSF53955">
    <property type="entry name" value="Lysozyme-like"/>
    <property type="match status" value="1"/>
</dbReference>
<dbReference type="AlphaFoldDB" id="A0A2P5EQ72"/>
<evidence type="ECO:0000313" key="10">
    <source>
        <dbReference type="Proteomes" id="UP000237000"/>
    </source>
</evidence>
<evidence type="ECO:0000256" key="7">
    <source>
        <dbReference type="SAM" id="SignalP"/>
    </source>
</evidence>
<name>A0A2P5EQ72_TREOI</name>
<dbReference type="CDD" id="cd06921">
    <property type="entry name" value="ChtBD1_GH19_hevein"/>
    <property type="match status" value="1"/>
</dbReference>
<keyword evidence="4 5" id="KW-1015">Disulfide bond</keyword>
<dbReference type="Pfam" id="PF00187">
    <property type="entry name" value="Chitin_bind_1"/>
    <property type="match status" value="2"/>
</dbReference>
<evidence type="ECO:0000256" key="6">
    <source>
        <dbReference type="SAM" id="MobiDB-lite"/>
    </source>
</evidence>
<organism evidence="9 10">
    <name type="scientific">Trema orientale</name>
    <name type="common">Charcoal tree</name>
    <name type="synonym">Celtis orientalis</name>
    <dbReference type="NCBI Taxonomy" id="63057"/>
    <lineage>
        <taxon>Eukaryota</taxon>
        <taxon>Viridiplantae</taxon>
        <taxon>Streptophyta</taxon>
        <taxon>Embryophyta</taxon>
        <taxon>Tracheophyta</taxon>
        <taxon>Spermatophyta</taxon>
        <taxon>Magnoliopsida</taxon>
        <taxon>eudicotyledons</taxon>
        <taxon>Gunneridae</taxon>
        <taxon>Pentapetalae</taxon>
        <taxon>rosids</taxon>
        <taxon>fabids</taxon>
        <taxon>Rosales</taxon>
        <taxon>Cannabaceae</taxon>
        <taxon>Trema</taxon>
    </lineage>
</organism>
<dbReference type="PANTHER" id="PTHR22595">
    <property type="entry name" value="CHITINASE-RELATED"/>
    <property type="match status" value="1"/>
</dbReference>
<sequence>MKYLSTLIVLSFPFFLGVVFADTPQCGWEADGALCRDNLCCSYWGFCGNTSAYCGTGCQSQCWNSPPPPSPSPPPPSPPPPSPSPPPPSPPPPSPPPPPVDPERPDHRCGPNYGNAPCRPGRCCSIFNWCGDSAAYCSGSSCQYQCWTSARFTNLPRAMLHNSKNNFNDISKIISESLFNEMFKHRKDCPSQKFYSYDAFITAAESFPGFCTTGDVATRKRELAAFLGQTSQATSGKWSDSIDPHAWGYCHINGTTSSSNENESYCTSSHWPCASGKKYDGRGPIQLTHNYNYGLAGEALGLDLINDPDLVATNPVVSFKTAIWFWMTQKENKPSCHDIFINANAKSGVISNIINGNSAHQNDFGTSPVTTSTGYYKRYCDMLEVSYGDNLKSWYDETPFTEAALIQMTVF</sequence>
<keyword evidence="2 7" id="KW-0732">Signal</keyword>
<dbReference type="Gene3D" id="3.30.20.10">
    <property type="entry name" value="Endochitinase, domain 2"/>
    <property type="match status" value="1"/>
</dbReference>
<feature type="disulfide bond" evidence="5">
    <location>
        <begin position="35"/>
        <end position="47"/>
    </location>
</feature>
<feature type="compositionally biased region" description="Pro residues" evidence="6">
    <location>
        <begin position="68"/>
        <end position="100"/>
    </location>
</feature>
<keyword evidence="10" id="KW-1185">Reference proteome</keyword>
<dbReference type="PROSITE" id="PS50941">
    <property type="entry name" value="CHIT_BIND_I_2"/>
    <property type="match status" value="2"/>
</dbReference>
<feature type="domain" description="Chitin-binding type-1" evidence="8">
    <location>
        <begin position="106"/>
        <end position="148"/>
    </location>
</feature>
<dbReference type="InterPro" id="IPR001002">
    <property type="entry name" value="Chitin-bd_1"/>
</dbReference>
<evidence type="ECO:0000256" key="3">
    <source>
        <dbReference type="ARBA" id="ARBA00022821"/>
    </source>
</evidence>
<dbReference type="CDD" id="cd00325">
    <property type="entry name" value="chitinase_GH19"/>
    <property type="match status" value="1"/>
</dbReference>
<dbReference type="OrthoDB" id="1192579at2759"/>
<accession>A0A2P5EQ72</accession>
<evidence type="ECO:0000256" key="5">
    <source>
        <dbReference type="PROSITE-ProRule" id="PRU00261"/>
    </source>
</evidence>
<dbReference type="EMBL" id="JXTC01000114">
    <property type="protein sequence ID" value="PON87703.1"/>
    <property type="molecule type" value="Genomic_DNA"/>
</dbReference>
<dbReference type="PANTHER" id="PTHR22595:SF79">
    <property type="entry name" value="CHITINASE 12"/>
    <property type="match status" value="1"/>
</dbReference>
<feature type="signal peptide" evidence="7">
    <location>
        <begin position="1"/>
        <end position="21"/>
    </location>
</feature>
<proteinExistence type="predicted"/>
<feature type="disulfide bond" evidence="5">
    <location>
        <begin position="109"/>
        <end position="124"/>
    </location>
</feature>
<feature type="disulfide bond" evidence="5">
    <location>
        <begin position="118"/>
        <end position="130"/>
    </location>
</feature>
<reference evidence="10" key="1">
    <citation type="submission" date="2016-06" db="EMBL/GenBank/DDBJ databases">
        <title>Parallel loss of symbiosis genes in relatives of nitrogen-fixing non-legume Parasponia.</title>
        <authorList>
            <person name="Van Velzen R."/>
            <person name="Holmer R."/>
            <person name="Bu F."/>
            <person name="Rutten L."/>
            <person name="Van Zeijl A."/>
            <person name="Liu W."/>
            <person name="Santuari L."/>
            <person name="Cao Q."/>
            <person name="Sharma T."/>
            <person name="Shen D."/>
            <person name="Roswanjaya Y."/>
            <person name="Wardhani T."/>
            <person name="Kalhor M.S."/>
            <person name="Jansen J."/>
            <person name="Van den Hoogen J."/>
            <person name="Gungor B."/>
            <person name="Hartog M."/>
            <person name="Hontelez J."/>
            <person name="Verver J."/>
            <person name="Yang W.-C."/>
            <person name="Schijlen E."/>
            <person name="Repin R."/>
            <person name="Schilthuizen M."/>
            <person name="Schranz E."/>
            <person name="Heidstra R."/>
            <person name="Miyata K."/>
            <person name="Fedorova E."/>
            <person name="Kohlen W."/>
            <person name="Bisseling T."/>
            <person name="Smit S."/>
            <person name="Geurts R."/>
        </authorList>
    </citation>
    <scope>NUCLEOTIDE SEQUENCE [LARGE SCALE GENOMIC DNA]</scope>
    <source>
        <strain evidence="10">cv. RG33-2</strain>
    </source>
</reference>
<evidence type="ECO:0000259" key="8">
    <source>
        <dbReference type="PROSITE" id="PS50941"/>
    </source>
</evidence>
<dbReference type="Pfam" id="PF00182">
    <property type="entry name" value="Glyco_hydro_19"/>
    <property type="match status" value="1"/>
</dbReference>
<dbReference type="PROSITE" id="PS00774">
    <property type="entry name" value="CHITINASE_19_2"/>
    <property type="match status" value="1"/>
</dbReference>
<dbReference type="GO" id="GO:0016998">
    <property type="term" value="P:cell wall macromolecule catabolic process"/>
    <property type="evidence" value="ECO:0007669"/>
    <property type="project" value="InterPro"/>
</dbReference>
<dbReference type="Gene3D" id="3.30.60.10">
    <property type="entry name" value="Endochitinase-like"/>
    <property type="match status" value="2"/>
</dbReference>
<feature type="disulfide bond" evidence="5">
    <location>
        <begin position="58"/>
        <end position="62"/>
    </location>
</feature>
<dbReference type="Gene3D" id="1.10.530.10">
    <property type="match status" value="1"/>
</dbReference>
<dbReference type="InterPro" id="IPR018371">
    <property type="entry name" value="Chitin-binding_1_CS"/>
</dbReference>
<dbReference type="GO" id="GO:0050832">
    <property type="term" value="P:defense response to fungus"/>
    <property type="evidence" value="ECO:0007669"/>
    <property type="project" value="TreeGrafter"/>
</dbReference>
<comment type="caution">
    <text evidence="9">The sequence shown here is derived from an EMBL/GenBank/DDBJ whole genome shotgun (WGS) entry which is preliminary data.</text>
</comment>
<dbReference type="InterPro" id="IPR023346">
    <property type="entry name" value="Lysozyme-like_dom_sf"/>
</dbReference>
<feature type="region of interest" description="Disordered" evidence="6">
    <location>
        <begin position="68"/>
        <end position="106"/>
    </location>
</feature>
<dbReference type="SMART" id="SM00270">
    <property type="entry name" value="ChtBD1"/>
    <property type="match status" value="2"/>
</dbReference>
<evidence type="ECO:0000256" key="1">
    <source>
        <dbReference type="ARBA" id="ARBA00022669"/>
    </source>
</evidence>
<dbReference type="InParanoid" id="A0A2P5EQ72"/>
<feature type="domain" description="Chitin-binding type-1" evidence="8">
    <location>
        <begin position="23"/>
        <end position="64"/>
    </location>
</feature>
<feature type="disulfide bond" evidence="5">
    <location>
        <begin position="40"/>
        <end position="54"/>
    </location>
</feature>
<dbReference type="PROSITE" id="PS00026">
    <property type="entry name" value="CHIT_BIND_I_1"/>
    <property type="match status" value="1"/>
</dbReference>
<feature type="disulfide bond" evidence="5">
    <location>
        <begin position="26"/>
        <end position="41"/>
    </location>
</feature>
<gene>
    <name evidence="9" type="ORF">TorRG33x02_165470</name>
</gene>
<keyword evidence="9" id="KW-0378">Hydrolase</keyword>
<feature type="disulfide bond" evidence="5">
    <location>
        <begin position="123"/>
        <end position="137"/>
    </location>
</feature>
<dbReference type="SUPFAM" id="SSF57016">
    <property type="entry name" value="Plant lectins/antimicrobial peptides"/>
    <property type="match status" value="2"/>
</dbReference>
<dbReference type="Proteomes" id="UP000237000">
    <property type="component" value="Unassembled WGS sequence"/>
</dbReference>
<feature type="disulfide bond" evidence="5">
    <location>
        <begin position="142"/>
        <end position="146"/>
    </location>
</feature>
<evidence type="ECO:0000256" key="4">
    <source>
        <dbReference type="ARBA" id="ARBA00023157"/>
    </source>
</evidence>
<dbReference type="FunFam" id="3.30.20.10:FF:000001">
    <property type="entry name" value="Endochitinase (Chitinase)"/>
    <property type="match status" value="1"/>
</dbReference>
<evidence type="ECO:0000256" key="2">
    <source>
        <dbReference type="ARBA" id="ARBA00022729"/>
    </source>
</evidence>
<dbReference type="CDD" id="cd00035">
    <property type="entry name" value="ChtBD1"/>
    <property type="match status" value="1"/>
</dbReference>